<protein>
    <submittedName>
        <fullName evidence="2">Uncharacterized protein</fullName>
    </submittedName>
</protein>
<sequence>MMSGPAGRRRRRGPARGTRATTRPETGVAPQVAVPVISRSPSSHQRIMIDSLARVSGWQQLAHLWELIVMLCKFLWGLLRLLGGG</sequence>
<name>A0ABQ1LLC6_9BURK</name>
<organism evidence="2 3">
    <name type="scientific">Paraburkholderia caffeinilytica</name>
    <dbReference type="NCBI Taxonomy" id="1761016"/>
    <lineage>
        <taxon>Bacteria</taxon>
        <taxon>Pseudomonadati</taxon>
        <taxon>Pseudomonadota</taxon>
        <taxon>Betaproteobacteria</taxon>
        <taxon>Burkholderiales</taxon>
        <taxon>Burkholderiaceae</taxon>
        <taxon>Paraburkholderia</taxon>
    </lineage>
</organism>
<dbReference type="Proteomes" id="UP000602004">
    <property type="component" value="Unassembled WGS sequence"/>
</dbReference>
<feature type="compositionally biased region" description="Low complexity" evidence="1">
    <location>
        <begin position="15"/>
        <end position="24"/>
    </location>
</feature>
<accession>A0ABQ1LLC6</accession>
<dbReference type="EMBL" id="BMHL01000001">
    <property type="protein sequence ID" value="GGC25376.1"/>
    <property type="molecule type" value="Genomic_DNA"/>
</dbReference>
<evidence type="ECO:0000313" key="2">
    <source>
        <dbReference type="EMBL" id="GGC25376.1"/>
    </source>
</evidence>
<gene>
    <name evidence="2" type="ORF">GCM10011400_09790</name>
</gene>
<feature type="region of interest" description="Disordered" evidence="1">
    <location>
        <begin position="1"/>
        <end position="29"/>
    </location>
</feature>
<proteinExistence type="predicted"/>
<reference evidence="3" key="1">
    <citation type="journal article" date="2019" name="Int. J. Syst. Evol. Microbiol.">
        <title>The Global Catalogue of Microorganisms (GCM) 10K type strain sequencing project: providing services to taxonomists for standard genome sequencing and annotation.</title>
        <authorList>
            <consortium name="The Broad Institute Genomics Platform"/>
            <consortium name="The Broad Institute Genome Sequencing Center for Infectious Disease"/>
            <person name="Wu L."/>
            <person name="Ma J."/>
        </authorList>
    </citation>
    <scope>NUCLEOTIDE SEQUENCE [LARGE SCALE GENOMIC DNA]</scope>
    <source>
        <strain evidence="3">CGMCC 1.15103</strain>
    </source>
</reference>
<comment type="caution">
    <text evidence="2">The sequence shown here is derived from an EMBL/GenBank/DDBJ whole genome shotgun (WGS) entry which is preliminary data.</text>
</comment>
<evidence type="ECO:0000313" key="3">
    <source>
        <dbReference type="Proteomes" id="UP000602004"/>
    </source>
</evidence>
<keyword evidence="3" id="KW-1185">Reference proteome</keyword>
<evidence type="ECO:0000256" key="1">
    <source>
        <dbReference type="SAM" id="MobiDB-lite"/>
    </source>
</evidence>